<keyword evidence="8" id="KW-0067">ATP-binding</keyword>
<keyword evidence="6" id="KW-0547">Nucleotide-binding</keyword>
<dbReference type="RefSeq" id="WP_155448446.1">
    <property type="nucleotide sequence ID" value="NZ_WNKT01000002.1"/>
</dbReference>
<dbReference type="Pfam" id="PF00072">
    <property type="entry name" value="Response_reg"/>
    <property type="match status" value="1"/>
</dbReference>
<evidence type="ECO:0000256" key="7">
    <source>
        <dbReference type="ARBA" id="ARBA00022777"/>
    </source>
</evidence>
<dbReference type="EMBL" id="WNKT01000002">
    <property type="protein sequence ID" value="MTW19867.1"/>
    <property type="molecule type" value="Genomic_DNA"/>
</dbReference>
<dbReference type="FunFam" id="3.30.565.10:FF:000078">
    <property type="entry name" value="Two-component sensor histidine kinase"/>
    <property type="match status" value="1"/>
</dbReference>
<dbReference type="Proteomes" id="UP000434044">
    <property type="component" value="Unassembled WGS sequence"/>
</dbReference>
<dbReference type="CDD" id="cd06225">
    <property type="entry name" value="HAMP"/>
    <property type="match status" value="1"/>
</dbReference>
<dbReference type="SUPFAM" id="SSF55874">
    <property type="entry name" value="ATPase domain of HSP90 chaperone/DNA topoisomerase II/histidine kinase"/>
    <property type="match status" value="1"/>
</dbReference>
<dbReference type="PROSITE" id="PS50885">
    <property type="entry name" value="HAMP"/>
    <property type="match status" value="1"/>
</dbReference>
<organism evidence="15 16">
    <name type="scientific">Allochromatium palmeri</name>
    <dbReference type="NCBI Taxonomy" id="231048"/>
    <lineage>
        <taxon>Bacteria</taxon>
        <taxon>Pseudomonadati</taxon>
        <taxon>Pseudomonadota</taxon>
        <taxon>Gammaproteobacteria</taxon>
        <taxon>Chromatiales</taxon>
        <taxon>Chromatiaceae</taxon>
        <taxon>Allochromatium</taxon>
    </lineage>
</organism>
<keyword evidence="5" id="KW-0808">Transferase</keyword>
<gene>
    <name evidence="15" type="ORF">GJ668_02025</name>
</gene>
<dbReference type="InterPro" id="IPR005467">
    <property type="entry name" value="His_kinase_dom"/>
</dbReference>
<dbReference type="GO" id="GO:0005524">
    <property type="term" value="F:ATP binding"/>
    <property type="evidence" value="ECO:0007669"/>
    <property type="project" value="UniProtKB-KW"/>
</dbReference>
<dbReference type="InterPro" id="IPR001789">
    <property type="entry name" value="Sig_transdc_resp-reg_receiver"/>
</dbReference>
<comment type="subcellular location">
    <subcellularLocation>
        <location evidence="2">Membrane</location>
    </subcellularLocation>
</comment>
<protein>
    <recommendedName>
        <fullName evidence="3">histidine kinase</fullName>
        <ecNumber evidence="3">2.7.13.3</ecNumber>
    </recommendedName>
</protein>
<keyword evidence="4 10" id="KW-0597">Phosphoprotein</keyword>
<dbReference type="EC" id="2.7.13.3" evidence="3"/>
<dbReference type="CDD" id="cd00082">
    <property type="entry name" value="HisKA"/>
    <property type="match status" value="1"/>
</dbReference>
<dbReference type="Pfam" id="PF02518">
    <property type="entry name" value="HATPase_c"/>
    <property type="match status" value="1"/>
</dbReference>
<dbReference type="FunFam" id="1.10.287.130:FF:000002">
    <property type="entry name" value="Two-component osmosensing histidine kinase"/>
    <property type="match status" value="1"/>
</dbReference>
<evidence type="ECO:0000259" key="12">
    <source>
        <dbReference type="PROSITE" id="PS50109"/>
    </source>
</evidence>
<dbReference type="InterPro" id="IPR003661">
    <property type="entry name" value="HisK_dim/P_dom"/>
</dbReference>
<dbReference type="Gene3D" id="1.10.287.130">
    <property type="match status" value="1"/>
</dbReference>
<evidence type="ECO:0000256" key="9">
    <source>
        <dbReference type="ARBA" id="ARBA00023012"/>
    </source>
</evidence>
<dbReference type="InterPro" id="IPR003660">
    <property type="entry name" value="HAMP_dom"/>
</dbReference>
<dbReference type="GO" id="GO:0016020">
    <property type="term" value="C:membrane"/>
    <property type="evidence" value="ECO:0007669"/>
    <property type="project" value="UniProtKB-SubCell"/>
</dbReference>
<keyword evidence="11" id="KW-0472">Membrane</keyword>
<dbReference type="SMART" id="SM00448">
    <property type="entry name" value="REC"/>
    <property type="match status" value="1"/>
</dbReference>
<keyword evidence="11" id="KW-1133">Transmembrane helix</keyword>
<dbReference type="PANTHER" id="PTHR45339:SF5">
    <property type="entry name" value="HISTIDINE KINASE"/>
    <property type="match status" value="1"/>
</dbReference>
<dbReference type="Gene3D" id="6.10.340.10">
    <property type="match status" value="1"/>
</dbReference>
<accession>A0A6N8EBF8</accession>
<dbReference type="InterPro" id="IPR004358">
    <property type="entry name" value="Sig_transdc_His_kin-like_C"/>
</dbReference>
<evidence type="ECO:0000256" key="4">
    <source>
        <dbReference type="ARBA" id="ARBA00022553"/>
    </source>
</evidence>
<dbReference type="AlphaFoldDB" id="A0A6N8EBF8"/>
<dbReference type="SUPFAM" id="SSF47384">
    <property type="entry name" value="Homodimeric domain of signal transducing histidine kinase"/>
    <property type="match status" value="1"/>
</dbReference>
<dbReference type="Pfam" id="PF00672">
    <property type="entry name" value="HAMP"/>
    <property type="match status" value="1"/>
</dbReference>
<dbReference type="PROSITE" id="PS50110">
    <property type="entry name" value="RESPONSE_REGULATORY"/>
    <property type="match status" value="1"/>
</dbReference>
<feature type="transmembrane region" description="Helical" evidence="11">
    <location>
        <begin position="172"/>
        <end position="194"/>
    </location>
</feature>
<dbReference type="InterPro" id="IPR003594">
    <property type="entry name" value="HATPase_dom"/>
</dbReference>
<dbReference type="InterPro" id="IPR011006">
    <property type="entry name" value="CheY-like_superfamily"/>
</dbReference>
<feature type="modified residue" description="4-aspartylphosphate" evidence="10">
    <location>
        <position position="700"/>
    </location>
</feature>
<keyword evidence="11" id="KW-0812">Transmembrane</keyword>
<dbReference type="Gene3D" id="3.30.565.10">
    <property type="entry name" value="Histidine kinase-like ATPase, C-terminal domain"/>
    <property type="match status" value="1"/>
</dbReference>
<dbReference type="InterPro" id="IPR036097">
    <property type="entry name" value="HisK_dim/P_sf"/>
</dbReference>
<evidence type="ECO:0000256" key="5">
    <source>
        <dbReference type="ARBA" id="ARBA00022679"/>
    </source>
</evidence>
<name>A0A6N8EBF8_9GAMM</name>
<dbReference type="CDD" id="cd17546">
    <property type="entry name" value="REC_hyHK_CKI1_RcsC-like"/>
    <property type="match status" value="1"/>
</dbReference>
<dbReference type="Pfam" id="PF00512">
    <property type="entry name" value="HisKA"/>
    <property type="match status" value="1"/>
</dbReference>
<dbReference type="InterPro" id="IPR036890">
    <property type="entry name" value="HATPase_C_sf"/>
</dbReference>
<sequence>MMTRFAGLSMRDKVIAVVMLVSTLVLLILALLVVITDIVDRRSALVERVGALTRVVSLNTSAALAFQDAQGAEEILAALGSEPEVIGIDIHGIDGVSFARYRSPDPRHRALQERIEINEQRETQGTRRPPGAEPSAHFQPGYLDVQMAVHVNGKPLGYMGLQYETANLTRRIWLQVWLTLAVFVGALGLAFLLATRLHRLISEPIAEVATAMERITRTEDYGVRLEARGRDELATLTRAFDAMLERIEQRDAELREARDAAEYANQAKSHFLANMSHEIRTPMNGVIGMTELLQESDLNAAQRDCTRIIQDSAAALMRIINDILDLSRIEAGRLELEQLDFDPREVFELALKPLRELAQRKGLAFAVAMDPDLPARLRGDPGRLRQILTNLVSNAIKFTEHGQVSVNLDCLECTSAACRFAIQVRDTGLGLTTEAQARLFERFTQADVSTARCHGGTGLGLAISRQLAELMDGRITVESEPGHGSVFRIELALECGASPPADVERGLAGLQVLLLAGDPVLGARLEARLAEAGVVCEHRTRLTEALESALTRGARGQGFDFLLLEQTQLPEPASPAGRLLSELIARATGALRLGGDEDSVAPAGSPWGHLPAVRWPPTRADLLAGLGAIIGVQGANGIEDTADCVRPLGLRVLVAEDNPTNQRVIASMLTTLACEVELHPNGQSLLESFARRPPDLVLMDCQMPVMDGYEATRRLRALEPSLGRRVPIIAVTAHAMAGDRERVIAAGMDDHLSKPFTLAALAKLLSRWKTERIFGSPE</sequence>
<feature type="domain" description="Histidine kinase" evidence="12">
    <location>
        <begin position="274"/>
        <end position="495"/>
    </location>
</feature>
<dbReference type="GO" id="GO:0000155">
    <property type="term" value="F:phosphorelay sensor kinase activity"/>
    <property type="evidence" value="ECO:0007669"/>
    <property type="project" value="InterPro"/>
</dbReference>
<dbReference type="OrthoDB" id="5563233at2"/>
<comment type="caution">
    <text evidence="15">The sequence shown here is derived from an EMBL/GenBank/DDBJ whole genome shotgun (WGS) entry which is preliminary data.</text>
</comment>
<keyword evidence="9" id="KW-0902">Two-component regulatory system</keyword>
<proteinExistence type="predicted"/>
<dbReference type="PROSITE" id="PS50109">
    <property type="entry name" value="HIS_KIN"/>
    <property type="match status" value="1"/>
</dbReference>
<keyword evidence="7" id="KW-0418">Kinase</keyword>
<evidence type="ECO:0000256" key="6">
    <source>
        <dbReference type="ARBA" id="ARBA00022741"/>
    </source>
</evidence>
<feature type="domain" description="Response regulatory" evidence="13">
    <location>
        <begin position="651"/>
        <end position="769"/>
    </location>
</feature>
<dbReference type="SMART" id="SM00388">
    <property type="entry name" value="HisKA"/>
    <property type="match status" value="1"/>
</dbReference>
<evidence type="ECO:0000256" key="8">
    <source>
        <dbReference type="ARBA" id="ARBA00022840"/>
    </source>
</evidence>
<comment type="catalytic activity">
    <reaction evidence="1">
        <text>ATP + protein L-histidine = ADP + protein N-phospho-L-histidine.</text>
        <dbReference type="EC" id="2.7.13.3"/>
    </reaction>
</comment>
<evidence type="ECO:0000256" key="2">
    <source>
        <dbReference type="ARBA" id="ARBA00004370"/>
    </source>
</evidence>
<evidence type="ECO:0000259" key="14">
    <source>
        <dbReference type="PROSITE" id="PS50885"/>
    </source>
</evidence>
<evidence type="ECO:0000256" key="1">
    <source>
        <dbReference type="ARBA" id="ARBA00000085"/>
    </source>
</evidence>
<dbReference type="PANTHER" id="PTHR45339">
    <property type="entry name" value="HYBRID SIGNAL TRANSDUCTION HISTIDINE KINASE J"/>
    <property type="match status" value="1"/>
</dbReference>
<dbReference type="Gene3D" id="3.40.50.2300">
    <property type="match status" value="1"/>
</dbReference>
<dbReference type="Pfam" id="PF17152">
    <property type="entry name" value="CHASE8"/>
    <property type="match status" value="1"/>
</dbReference>
<evidence type="ECO:0000313" key="15">
    <source>
        <dbReference type="EMBL" id="MTW19867.1"/>
    </source>
</evidence>
<evidence type="ECO:0000256" key="3">
    <source>
        <dbReference type="ARBA" id="ARBA00012438"/>
    </source>
</evidence>
<feature type="domain" description="HAMP" evidence="14">
    <location>
        <begin position="199"/>
        <end position="252"/>
    </location>
</feature>
<evidence type="ECO:0000313" key="16">
    <source>
        <dbReference type="Proteomes" id="UP000434044"/>
    </source>
</evidence>
<dbReference type="SMART" id="SM00304">
    <property type="entry name" value="HAMP"/>
    <property type="match status" value="1"/>
</dbReference>
<dbReference type="SUPFAM" id="SSF52172">
    <property type="entry name" value="CheY-like"/>
    <property type="match status" value="1"/>
</dbReference>
<evidence type="ECO:0000256" key="10">
    <source>
        <dbReference type="PROSITE-ProRule" id="PRU00169"/>
    </source>
</evidence>
<dbReference type="SMART" id="SM00387">
    <property type="entry name" value="HATPase_c"/>
    <property type="match status" value="1"/>
</dbReference>
<evidence type="ECO:0000256" key="11">
    <source>
        <dbReference type="SAM" id="Phobius"/>
    </source>
</evidence>
<dbReference type="SUPFAM" id="SSF158472">
    <property type="entry name" value="HAMP domain-like"/>
    <property type="match status" value="1"/>
</dbReference>
<dbReference type="PRINTS" id="PR00344">
    <property type="entry name" value="BCTRLSENSOR"/>
</dbReference>
<reference evidence="15 16" key="1">
    <citation type="submission" date="2019-11" db="EMBL/GenBank/DDBJ databases">
        <title>Whole-genome sequence of the anaerobic purple sulfur bacterium Allochromatium palmeri DSM 15591.</title>
        <authorList>
            <person name="Kyndt J.A."/>
            <person name="Meyer T.E."/>
        </authorList>
    </citation>
    <scope>NUCLEOTIDE SEQUENCE [LARGE SCALE GENOMIC DNA]</scope>
    <source>
        <strain evidence="15 16">DSM 15591</strain>
    </source>
</reference>
<evidence type="ECO:0000259" key="13">
    <source>
        <dbReference type="PROSITE" id="PS50110"/>
    </source>
</evidence>
<keyword evidence="16" id="KW-1185">Reference proteome</keyword>
<dbReference type="InterPro" id="IPR033417">
    <property type="entry name" value="CHASE8"/>
</dbReference>
<dbReference type="CDD" id="cd16922">
    <property type="entry name" value="HATPase_EvgS-ArcB-TorS-like"/>
    <property type="match status" value="1"/>
</dbReference>